<dbReference type="InterPro" id="IPR023214">
    <property type="entry name" value="HAD_sf"/>
</dbReference>
<dbReference type="FunFam" id="3.40.50.1000:FF:000079">
    <property type="entry name" value="Enolase-phosphatase E1"/>
    <property type="match status" value="1"/>
</dbReference>
<reference evidence="10 11" key="1">
    <citation type="journal article" date="2015" name="Nat. Commun.">
        <title>Outbred genome sequencing and CRISPR/Cas9 gene editing in butterflies.</title>
        <authorList>
            <person name="Li X."/>
            <person name="Fan D."/>
            <person name="Zhang W."/>
            <person name="Liu G."/>
            <person name="Zhang L."/>
            <person name="Zhao L."/>
            <person name="Fang X."/>
            <person name="Chen L."/>
            <person name="Dong Y."/>
            <person name="Chen Y."/>
            <person name="Ding Y."/>
            <person name="Zhao R."/>
            <person name="Feng M."/>
            <person name="Zhu Y."/>
            <person name="Feng Y."/>
            <person name="Jiang X."/>
            <person name="Zhu D."/>
            <person name="Xiang H."/>
            <person name="Feng X."/>
            <person name="Li S."/>
            <person name="Wang J."/>
            <person name="Zhang G."/>
            <person name="Kronforst M.R."/>
            <person name="Wang W."/>
        </authorList>
    </citation>
    <scope>NUCLEOTIDE SEQUENCE [LARGE SCALE GENOMIC DNA]</scope>
    <source>
        <strain evidence="10">Ya'a_city_454_Px</strain>
        <tissue evidence="10">Whole body</tissue>
    </source>
</reference>
<dbReference type="GO" id="GO:0000287">
    <property type="term" value="F:magnesium ion binding"/>
    <property type="evidence" value="ECO:0007669"/>
    <property type="project" value="UniProtKB-UniRule"/>
</dbReference>
<comment type="pathway">
    <text evidence="8">Amino-acid biosynthesis; L-methionine biosynthesis via salvage pathway; L-methionine from S-methyl-5-thio-alpha-D-ribose 1-phosphate: step 4/6.</text>
</comment>
<comment type="similarity">
    <text evidence="8">Belongs to the HAD-like hydrolase superfamily. MasA/MtnC family.</text>
</comment>
<comment type="function">
    <text evidence="8">Bifunctional enzyme that catalyzes the enolization of 2,3-diketo-5-methylthiopentyl-1-phosphate (DK-MTP-1-P) into the intermediate 2-hydroxy-3-keto-5-methylthiopentenyl-1-phosphate (HK-MTPenyl-1-P), which is then dephosphorylated to form the acireductone 1,2-dihydroxy-3-keto-5-methylthiopentene (DHK-MTPene).</text>
</comment>
<dbReference type="NCBIfam" id="TIGR01691">
    <property type="entry name" value="enolase-ppase"/>
    <property type="match status" value="1"/>
</dbReference>
<keyword evidence="11" id="KW-1185">Reference proteome</keyword>
<evidence type="ECO:0000256" key="1">
    <source>
        <dbReference type="ARBA" id="ARBA00022490"/>
    </source>
</evidence>
<dbReference type="GO" id="GO:0019509">
    <property type="term" value="P:L-methionine salvage from methylthioadenosine"/>
    <property type="evidence" value="ECO:0007669"/>
    <property type="project" value="UniProtKB-UniRule"/>
</dbReference>
<dbReference type="NCBIfam" id="TIGR01549">
    <property type="entry name" value="HAD-SF-IA-v1"/>
    <property type="match status" value="1"/>
</dbReference>
<comment type="subcellular location">
    <subcellularLocation>
        <location evidence="8">Cytoplasm</location>
    </subcellularLocation>
    <subcellularLocation>
        <location evidence="8">Nucleus</location>
    </subcellularLocation>
</comment>
<feature type="compositionally biased region" description="Low complexity" evidence="9">
    <location>
        <begin position="417"/>
        <end position="427"/>
    </location>
</feature>
<comment type="subunit">
    <text evidence="8">Monomer.</text>
</comment>
<feature type="binding site" evidence="8">
    <location>
        <position position="23"/>
    </location>
    <ligand>
        <name>Mg(2+)</name>
        <dbReference type="ChEBI" id="CHEBI:18420"/>
    </ligand>
</feature>
<dbReference type="AlphaFoldDB" id="A0A194PGA4"/>
<keyword evidence="1 8" id="KW-0963">Cytoplasm</keyword>
<dbReference type="SFLD" id="SFLDG01129">
    <property type="entry name" value="C1.5:_HAD__Beta-PGM__Phosphata"/>
    <property type="match status" value="1"/>
</dbReference>
<dbReference type="InterPro" id="IPR006439">
    <property type="entry name" value="HAD-SF_hydro_IA"/>
</dbReference>
<feature type="compositionally biased region" description="Basic and acidic residues" evidence="9">
    <location>
        <begin position="710"/>
        <end position="724"/>
    </location>
</feature>
<evidence type="ECO:0000256" key="9">
    <source>
        <dbReference type="SAM" id="MobiDB-lite"/>
    </source>
</evidence>
<feature type="compositionally biased region" description="Basic and acidic residues" evidence="9">
    <location>
        <begin position="372"/>
        <end position="415"/>
    </location>
</feature>
<dbReference type="PANTHER" id="PTHR20371:SF1">
    <property type="entry name" value="ENOLASE-PHOSPHATASE E1"/>
    <property type="match status" value="1"/>
</dbReference>
<evidence type="ECO:0000256" key="4">
    <source>
        <dbReference type="ARBA" id="ARBA00022801"/>
    </source>
</evidence>
<evidence type="ECO:0000313" key="10">
    <source>
        <dbReference type="EMBL" id="KPI92332.1"/>
    </source>
</evidence>
<evidence type="ECO:0000256" key="6">
    <source>
        <dbReference type="ARBA" id="ARBA00023167"/>
    </source>
</evidence>
<feature type="region of interest" description="Disordered" evidence="9">
    <location>
        <begin position="362"/>
        <end position="461"/>
    </location>
</feature>
<dbReference type="GO" id="GO:0005737">
    <property type="term" value="C:cytoplasm"/>
    <property type="evidence" value="ECO:0007669"/>
    <property type="project" value="UniProtKB-SubCell"/>
</dbReference>
<dbReference type="STRING" id="66420.A0A194PGA4"/>
<evidence type="ECO:0000256" key="5">
    <source>
        <dbReference type="ARBA" id="ARBA00022842"/>
    </source>
</evidence>
<keyword evidence="2 8" id="KW-0028">Amino-acid biosynthesis</keyword>
<name>A0A194PGA4_PAPXU</name>
<dbReference type="Gene3D" id="1.10.720.60">
    <property type="match status" value="1"/>
</dbReference>
<dbReference type="PANTHER" id="PTHR20371">
    <property type="entry name" value="ENOLASE-PHOSPHATASE E1"/>
    <property type="match status" value="1"/>
</dbReference>
<feature type="compositionally biased region" description="Basic and acidic residues" evidence="9">
    <location>
        <begin position="285"/>
        <end position="319"/>
    </location>
</feature>
<evidence type="ECO:0000256" key="2">
    <source>
        <dbReference type="ARBA" id="ARBA00022605"/>
    </source>
</evidence>
<dbReference type="Proteomes" id="UP000053268">
    <property type="component" value="Unassembled WGS sequence"/>
</dbReference>
<dbReference type="SFLD" id="SFLDF00044">
    <property type="entry name" value="enolase-phosphatase"/>
    <property type="match status" value="1"/>
</dbReference>
<feature type="binding site" evidence="8">
    <location>
        <position position="199"/>
    </location>
    <ligand>
        <name>substrate</name>
    </ligand>
</feature>
<gene>
    <name evidence="10" type="ORF">RR46_13553</name>
</gene>
<feature type="region of interest" description="Disordered" evidence="9">
    <location>
        <begin position="530"/>
        <end position="724"/>
    </location>
</feature>
<sequence>MANELKEITDIVKKCKILLLDIEGTTTSISFVKVGLKIGRPDKLFPYAEEKVQKFLESQWDVAEVKTAVDALRQLALEDKENSVDGVVAIPGEDATKEEQIEGLVKSVKWQMSADRKAGPLKQLQGLIWKQGYDSGDIKGHVYDDVSAALEQWKSVDGQKVYIYSSGSVQAQKLLFGQSQAGDLLPYIEGHFDTAVGAKQEPASYTAIVEKIGCKPDEILFLTDIVKEAEAARSAGLHAALVSREGNAPLPAEASAAFTVLHSLAQLASNKRKTEPQEELPSKIAKTDNEDDVKKLTDTKPAETKNEEPVTEAAEKMEVEESAPAEETKEVKADEKKEEPKPDVVETIVEEVTDANVTDIPIADVEPIIDEQVEKTDETVEKMETDSAEKEESATTVPKEKEDKVETEVEKKPKEPAPSVEESPPTVITEIEDVTNDKALGDAEEIIDDIEPVVEEPTSTEDMEVLQSAGEVLEKECDEILSKVQNVTNLDTIPVKPLLTPITEETMETSTLDNDIVDRILDTEIDLEMKKCDADEGKEAAETKSSTETKTEIVQEKAPASVEDSNAESTKIPEEKITETKKEDSNEKSTDKEVPDVSKTETKDESKKEETKTTGTENDAAPDVPAEQKLPEISPDNDTKVAVESKDNAVVEEVKAETETVETQLNGKTNGETEVSLNGDASKDEELSSRLSAENGKKEEVNGSNGDAVATEKVEEEKKVEAEVSDIKVKTVPTEETRNDPIEQPTEA</sequence>
<evidence type="ECO:0000256" key="8">
    <source>
        <dbReference type="HAMAP-Rule" id="MF_03117"/>
    </source>
</evidence>
<protein>
    <recommendedName>
        <fullName evidence="8">Enolase-phosphatase E1</fullName>
        <ecNumber evidence="8">3.1.3.77</ecNumber>
    </recommendedName>
    <alternativeName>
        <fullName evidence="8">2,3-diketo-5-methylthio-1-phosphopentane phosphatase</fullName>
    </alternativeName>
</protein>
<feature type="compositionally biased region" description="Basic and acidic residues" evidence="9">
    <location>
        <begin position="637"/>
        <end position="658"/>
    </location>
</feature>
<keyword evidence="6 8" id="KW-0486">Methionine biosynthesis</keyword>
<proteinExistence type="inferred from homology"/>
<dbReference type="HAMAP" id="MF_03117">
    <property type="entry name" value="Salvage_MtnC_euk"/>
    <property type="match status" value="1"/>
</dbReference>
<keyword evidence="3 8" id="KW-0479">Metal-binding</keyword>
<evidence type="ECO:0000256" key="3">
    <source>
        <dbReference type="ARBA" id="ARBA00022723"/>
    </source>
</evidence>
<feature type="compositionally biased region" description="Polar residues" evidence="9">
    <location>
        <begin position="664"/>
        <end position="676"/>
    </location>
</feature>
<dbReference type="UniPathway" id="UPA00904">
    <property type="reaction ID" value="UER00876"/>
</dbReference>
<comment type="cofactor">
    <cofactor evidence="8">
        <name>Mg(2+)</name>
        <dbReference type="ChEBI" id="CHEBI:18420"/>
    </cofactor>
    <text evidence="8">Binds 1 Mg(2+) ion per subunit.</text>
</comment>
<evidence type="ECO:0000313" key="11">
    <source>
        <dbReference type="Proteomes" id="UP000053268"/>
    </source>
</evidence>
<dbReference type="InterPro" id="IPR036412">
    <property type="entry name" value="HAD-like_sf"/>
</dbReference>
<keyword evidence="4 8" id="KW-0378">Hydrolase</keyword>
<dbReference type="InterPro" id="IPR023943">
    <property type="entry name" value="Enolase-ppase_E1"/>
</dbReference>
<dbReference type="GO" id="GO:0043874">
    <property type="term" value="F:acireductone synthase activity"/>
    <property type="evidence" value="ECO:0007669"/>
    <property type="project" value="UniProtKB-EC"/>
</dbReference>
<dbReference type="EC" id="3.1.3.77" evidence="8"/>
<dbReference type="CDD" id="cd01629">
    <property type="entry name" value="HAD_EP"/>
    <property type="match status" value="1"/>
</dbReference>
<dbReference type="Pfam" id="PF00702">
    <property type="entry name" value="Hydrolase"/>
    <property type="match status" value="1"/>
</dbReference>
<keyword evidence="5 8" id="KW-0460">Magnesium</keyword>
<dbReference type="SFLD" id="SFLDG01133">
    <property type="entry name" value="C1.5.4:_Enolase-phosphatase_Li"/>
    <property type="match status" value="1"/>
</dbReference>
<feature type="compositionally biased region" description="Basic and acidic residues" evidence="9">
    <location>
        <begin position="530"/>
        <end position="555"/>
    </location>
</feature>
<feature type="binding site" evidence="8">
    <location>
        <begin position="165"/>
        <end position="166"/>
    </location>
    <ligand>
        <name>substrate</name>
    </ligand>
</feature>
<comment type="pathway">
    <text evidence="8">Amino-acid biosynthesis; L-methionine biosynthesis via salvage pathway; L-methionine from S-methyl-5-thio-alpha-D-ribose 1-phosphate: step 3/6.</text>
</comment>
<feature type="compositionally biased region" description="Basic and acidic residues" evidence="9">
    <location>
        <begin position="571"/>
        <end position="612"/>
    </location>
</feature>
<feature type="compositionally biased region" description="Acidic residues" evidence="9">
    <location>
        <begin position="442"/>
        <end position="461"/>
    </location>
</feature>
<dbReference type="EMBL" id="KQ459604">
    <property type="protein sequence ID" value="KPI92332.1"/>
    <property type="molecule type" value="Genomic_DNA"/>
</dbReference>
<accession>A0A194PGA4</accession>
<dbReference type="InterPro" id="IPR027511">
    <property type="entry name" value="ENOPH1_eukaryotes"/>
</dbReference>
<feature type="binding site" evidence="8">
    <location>
        <position position="21"/>
    </location>
    <ligand>
        <name>Mg(2+)</name>
        <dbReference type="ChEBI" id="CHEBI:18420"/>
    </ligand>
</feature>
<organism evidence="10 11">
    <name type="scientific">Papilio xuthus</name>
    <name type="common">Asian swallowtail butterfly</name>
    <dbReference type="NCBI Taxonomy" id="66420"/>
    <lineage>
        <taxon>Eukaryota</taxon>
        <taxon>Metazoa</taxon>
        <taxon>Ecdysozoa</taxon>
        <taxon>Arthropoda</taxon>
        <taxon>Hexapoda</taxon>
        <taxon>Insecta</taxon>
        <taxon>Pterygota</taxon>
        <taxon>Neoptera</taxon>
        <taxon>Endopterygota</taxon>
        <taxon>Lepidoptera</taxon>
        <taxon>Glossata</taxon>
        <taxon>Ditrysia</taxon>
        <taxon>Papilionoidea</taxon>
        <taxon>Papilionidae</taxon>
        <taxon>Papilioninae</taxon>
        <taxon>Papilio</taxon>
    </lineage>
</organism>
<feature type="compositionally biased region" description="Basic and acidic residues" evidence="9">
    <location>
        <begin position="326"/>
        <end position="344"/>
    </location>
</feature>
<comment type="catalytic activity">
    <reaction evidence="8">
        <text>5-methylsulfanyl-2,3-dioxopentyl phosphate + H2O = 1,2-dihydroxy-5-(methylsulfanyl)pent-1-en-3-one + phosphate</text>
        <dbReference type="Rhea" id="RHEA:21700"/>
        <dbReference type="ChEBI" id="CHEBI:15377"/>
        <dbReference type="ChEBI" id="CHEBI:43474"/>
        <dbReference type="ChEBI" id="CHEBI:49252"/>
        <dbReference type="ChEBI" id="CHEBI:58828"/>
        <dbReference type="EC" id="3.1.3.77"/>
    </reaction>
</comment>
<evidence type="ECO:0000256" key="7">
    <source>
        <dbReference type="ARBA" id="ARBA00023242"/>
    </source>
</evidence>
<feature type="binding site" evidence="8">
    <location>
        <position position="224"/>
    </location>
    <ligand>
        <name>Mg(2+)</name>
        <dbReference type="ChEBI" id="CHEBI:18420"/>
    </ligand>
</feature>
<dbReference type="SFLD" id="SFLDS00003">
    <property type="entry name" value="Haloacid_Dehalogenase"/>
    <property type="match status" value="1"/>
</dbReference>
<keyword evidence="7 8" id="KW-0539">Nucleus</keyword>
<dbReference type="Gene3D" id="3.40.50.1000">
    <property type="entry name" value="HAD superfamily/HAD-like"/>
    <property type="match status" value="1"/>
</dbReference>
<dbReference type="GO" id="GO:0005634">
    <property type="term" value="C:nucleus"/>
    <property type="evidence" value="ECO:0007669"/>
    <property type="project" value="UniProtKB-SubCell"/>
</dbReference>
<feature type="region of interest" description="Disordered" evidence="9">
    <location>
        <begin position="269"/>
        <end position="345"/>
    </location>
</feature>
<dbReference type="SUPFAM" id="SSF56784">
    <property type="entry name" value="HAD-like"/>
    <property type="match status" value="1"/>
</dbReference>